<name>A0A2P7AQT5_9HYPH</name>
<dbReference type="SMART" id="SM00871">
    <property type="entry name" value="AraC_E_bind"/>
    <property type="match status" value="1"/>
</dbReference>
<dbReference type="OrthoDB" id="9816011at2"/>
<feature type="domain" description="AraC effector-binding" evidence="1">
    <location>
        <begin position="3"/>
        <end position="163"/>
    </location>
</feature>
<evidence type="ECO:0000313" key="2">
    <source>
        <dbReference type="EMBL" id="PSH56592.1"/>
    </source>
</evidence>
<protein>
    <recommendedName>
        <fullName evidence="1">AraC effector-binding domain-containing protein</fullName>
    </recommendedName>
</protein>
<dbReference type="Gene3D" id="3.20.80.10">
    <property type="entry name" value="Regulatory factor, effector binding domain"/>
    <property type="match status" value="1"/>
</dbReference>
<evidence type="ECO:0000313" key="3">
    <source>
        <dbReference type="Proteomes" id="UP000241158"/>
    </source>
</evidence>
<dbReference type="RefSeq" id="WP_106717337.1">
    <property type="nucleotide sequence ID" value="NZ_JACHXT010000003.1"/>
</dbReference>
<organism evidence="2 3">
    <name type="scientific">Phyllobacterium endophyticum</name>
    <dbReference type="NCBI Taxonomy" id="1149773"/>
    <lineage>
        <taxon>Bacteria</taxon>
        <taxon>Pseudomonadati</taxon>
        <taxon>Pseudomonadota</taxon>
        <taxon>Alphaproteobacteria</taxon>
        <taxon>Hyphomicrobiales</taxon>
        <taxon>Phyllobacteriaceae</taxon>
        <taxon>Phyllobacterium</taxon>
    </lineage>
</organism>
<gene>
    <name evidence="2" type="ORF">CU100_14520</name>
</gene>
<proteinExistence type="predicted"/>
<dbReference type="InterPro" id="IPR011256">
    <property type="entry name" value="Reg_factor_effector_dom_sf"/>
</dbReference>
<dbReference type="InterPro" id="IPR029442">
    <property type="entry name" value="GyrI-like"/>
</dbReference>
<dbReference type="SUPFAM" id="SSF55136">
    <property type="entry name" value="Probable bacterial effector-binding domain"/>
    <property type="match status" value="1"/>
</dbReference>
<dbReference type="EMBL" id="PGGN01000003">
    <property type="protein sequence ID" value="PSH56592.1"/>
    <property type="molecule type" value="Genomic_DNA"/>
</dbReference>
<evidence type="ECO:0000259" key="1">
    <source>
        <dbReference type="SMART" id="SM00871"/>
    </source>
</evidence>
<dbReference type="Proteomes" id="UP000241158">
    <property type="component" value="Unassembled WGS sequence"/>
</dbReference>
<dbReference type="Pfam" id="PF06445">
    <property type="entry name" value="GyrI-like"/>
    <property type="match status" value="1"/>
</dbReference>
<comment type="caution">
    <text evidence="2">The sequence shown here is derived from an EMBL/GenBank/DDBJ whole genome shotgun (WGS) entry which is preliminary data.</text>
</comment>
<sequence>MLTEPKIITKPAQPYAAIILELTQPEIAETAPPLTDDVIRWVKAKGGKMSGPPFFNYVAFAPGGRMTMQVGMPTTTVLPRDEQVSTGTLPGGRYASLTHTGPYHELHEANMKLGTWVKAQGLTLDGTLVGDCYIGTNRIEIYRKDPGEDPSGDPVTEVAFRLAD</sequence>
<dbReference type="InterPro" id="IPR010499">
    <property type="entry name" value="AraC_E-bd"/>
</dbReference>
<accession>A0A2P7AQT5</accession>
<dbReference type="AlphaFoldDB" id="A0A2P7AQT5"/>
<reference evidence="3" key="1">
    <citation type="submission" date="2017-11" db="EMBL/GenBank/DDBJ databases">
        <authorList>
            <person name="Kuznetsova I."/>
            <person name="Sazanova A."/>
            <person name="Chirak E."/>
            <person name="Safronova V."/>
            <person name="Willems A."/>
        </authorList>
    </citation>
    <scope>NUCLEOTIDE SEQUENCE [LARGE SCALE GENOMIC DNA]</scope>
    <source>
        <strain evidence="3">PEPV15</strain>
    </source>
</reference>
<keyword evidence="3" id="KW-1185">Reference proteome</keyword>